<sequence>MFAKSCYGPLWCFIKILGIDIFETRYEDEERSSNSVVKRFTNKMMRIFFPFMMHLIIIYGIISWSILYAKRVTTIEVLISVAVSNLFSLAIWHDVRRKRNLIKNAVLKCNNLALSLRVTGNNITKIINVCLILSSTIPFGLTVFGALAIKESSREYQMFYSFFSILENGGYAFVLIEGFIILMTYSALLILPALMTILCGTVYYKVSDLFKSICDYLENLNGISYKYSEIFKLLETYNLLYKISFQIRRFRSILQIIHNGLLRNEDSTFKTLQLIRTMMNMEFPRMTAGGVLDLEPVLILSVFGSVLTYGLLVINITQH</sequence>
<keyword evidence="1" id="KW-0812">Transmembrane</keyword>
<evidence type="ECO:0000256" key="1">
    <source>
        <dbReference type="SAM" id="Phobius"/>
    </source>
</evidence>
<name>A0AAV4VMF2_9ARAC</name>
<dbReference type="AlphaFoldDB" id="A0AAV4VMF2"/>
<keyword evidence="1" id="KW-1133">Transmembrane helix</keyword>
<accession>A0AAV4VMF2</accession>
<feature type="transmembrane region" description="Helical" evidence="1">
    <location>
        <begin position="126"/>
        <end position="149"/>
    </location>
</feature>
<evidence type="ECO:0000313" key="3">
    <source>
        <dbReference type="Proteomes" id="UP001054837"/>
    </source>
</evidence>
<evidence type="ECO:0000313" key="2">
    <source>
        <dbReference type="EMBL" id="GIY71507.1"/>
    </source>
</evidence>
<feature type="transmembrane region" description="Helical" evidence="1">
    <location>
        <begin position="169"/>
        <end position="202"/>
    </location>
</feature>
<proteinExistence type="predicted"/>
<organism evidence="2 3">
    <name type="scientific">Caerostris darwini</name>
    <dbReference type="NCBI Taxonomy" id="1538125"/>
    <lineage>
        <taxon>Eukaryota</taxon>
        <taxon>Metazoa</taxon>
        <taxon>Ecdysozoa</taxon>
        <taxon>Arthropoda</taxon>
        <taxon>Chelicerata</taxon>
        <taxon>Arachnida</taxon>
        <taxon>Araneae</taxon>
        <taxon>Araneomorphae</taxon>
        <taxon>Entelegynae</taxon>
        <taxon>Araneoidea</taxon>
        <taxon>Araneidae</taxon>
        <taxon>Caerostris</taxon>
    </lineage>
</organism>
<feature type="transmembrane region" description="Helical" evidence="1">
    <location>
        <begin position="47"/>
        <end position="67"/>
    </location>
</feature>
<protein>
    <recommendedName>
        <fullName evidence="4">Gustatory receptor</fullName>
    </recommendedName>
</protein>
<keyword evidence="3" id="KW-1185">Reference proteome</keyword>
<feature type="transmembrane region" description="Helical" evidence="1">
    <location>
        <begin position="73"/>
        <end position="92"/>
    </location>
</feature>
<reference evidence="2 3" key="1">
    <citation type="submission" date="2021-06" db="EMBL/GenBank/DDBJ databases">
        <title>Caerostris darwini draft genome.</title>
        <authorList>
            <person name="Kono N."/>
            <person name="Arakawa K."/>
        </authorList>
    </citation>
    <scope>NUCLEOTIDE SEQUENCE [LARGE SCALE GENOMIC DNA]</scope>
</reference>
<evidence type="ECO:0008006" key="4">
    <source>
        <dbReference type="Google" id="ProtNLM"/>
    </source>
</evidence>
<feature type="transmembrane region" description="Helical" evidence="1">
    <location>
        <begin position="297"/>
        <end position="316"/>
    </location>
</feature>
<dbReference type="Proteomes" id="UP001054837">
    <property type="component" value="Unassembled WGS sequence"/>
</dbReference>
<dbReference type="EMBL" id="BPLQ01013356">
    <property type="protein sequence ID" value="GIY71507.1"/>
    <property type="molecule type" value="Genomic_DNA"/>
</dbReference>
<keyword evidence="1" id="KW-0472">Membrane</keyword>
<comment type="caution">
    <text evidence="2">The sequence shown here is derived from an EMBL/GenBank/DDBJ whole genome shotgun (WGS) entry which is preliminary data.</text>
</comment>
<gene>
    <name evidence="2" type="primary">AVEN_267472_1</name>
    <name evidence="2" type="ORF">CDAR_604871</name>
</gene>